<evidence type="ECO:0000256" key="5">
    <source>
        <dbReference type="ARBA" id="ARBA00023136"/>
    </source>
</evidence>
<feature type="transmembrane region" description="Helical" evidence="6">
    <location>
        <begin position="81"/>
        <end position="99"/>
    </location>
</feature>
<evidence type="ECO:0000313" key="9">
    <source>
        <dbReference type="EMBL" id="TKB98744.1"/>
    </source>
</evidence>
<dbReference type="InterPro" id="IPR025640">
    <property type="entry name" value="GYF_2"/>
</dbReference>
<feature type="transmembrane region" description="Helical" evidence="6">
    <location>
        <begin position="106"/>
        <end position="126"/>
    </location>
</feature>
<proteinExistence type="predicted"/>
<comment type="caution">
    <text evidence="9">The sequence shown here is derived from an EMBL/GenBank/DDBJ whole genome shotgun (WGS) entry which is preliminary data.</text>
</comment>
<evidence type="ECO:0000256" key="4">
    <source>
        <dbReference type="ARBA" id="ARBA00022989"/>
    </source>
</evidence>
<dbReference type="GO" id="GO:0005886">
    <property type="term" value="C:plasma membrane"/>
    <property type="evidence" value="ECO:0007669"/>
    <property type="project" value="UniProtKB-SubCell"/>
</dbReference>
<evidence type="ECO:0000259" key="7">
    <source>
        <dbReference type="Pfam" id="PF06271"/>
    </source>
</evidence>
<dbReference type="PANTHER" id="PTHR36115:SF4">
    <property type="entry name" value="MEMBRANE PROTEIN"/>
    <property type="match status" value="1"/>
</dbReference>
<dbReference type="PANTHER" id="PTHR36115">
    <property type="entry name" value="PROLINE-RICH ANTIGEN HOMOLOG-RELATED"/>
    <property type="match status" value="1"/>
</dbReference>
<accession>A0A4U1C1A4</accession>
<evidence type="ECO:0000256" key="1">
    <source>
        <dbReference type="ARBA" id="ARBA00004651"/>
    </source>
</evidence>
<sequence length="202" mass="23298">MNQTKYTLVINGKPAGPFTLEELKTQKVKPDSFLRTPLMDDYKEAHEFPELREFLGFAKQYTNPQYFAGFDLRMLASVLDWFIIAGIIAVLDLITILILDQREQTIFILLANIIIIPVSKFVYQVYLENAQQATLGKKMLNIRVTNLQGLKPTFNQILIRNLSKIISTGLFFFGYLYSFLNKKQQCLHDIIADTLVIKDRLV</sequence>
<reference evidence="9 10" key="1">
    <citation type="submission" date="2019-04" db="EMBL/GenBank/DDBJ databases">
        <title>Pedobacter sp. AR-3-17 sp. nov., isolated from Arctic soil.</title>
        <authorList>
            <person name="Dahal R.H."/>
            <person name="Kim D.-U."/>
        </authorList>
    </citation>
    <scope>NUCLEOTIDE SEQUENCE [LARGE SCALE GENOMIC DNA]</scope>
    <source>
        <strain evidence="9 10">AR-3-17</strain>
    </source>
</reference>
<evidence type="ECO:0000259" key="8">
    <source>
        <dbReference type="Pfam" id="PF14237"/>
    </source>
</evidence>
<evidence type="ECO:0000256" key="3">
    <source>
        <dbReference type="ARBA" id="ARBA00022692"/>
    </source>
</evidence>
<keyword evidence="2" id="KW-1003">Cell membrane</keyword>
<keyword evidence="3 6" id="KW-0812">Transmembrane</keyword>
<evidence type="ECO:0000256" key="2">
    <source>
        <dbReference type="ARBA" id="ARBA00022475"/>
    </source>
</evidence>
<dbReference type="Pfam" id="PF06271">
    <property type="entry name" value="RDD"/>
    <property type="match status" value="1"/>
</dbReference>
<keyword evidence="5 6" id="KW-0472">Membrane</keyword>
<keyword evidence="10" id="KW-1185">Reference proteome</keyword>
<protein>
    <submittedName>
        <fullName evidence="9">RDD family protein</fullName>
    </submittedName>
</protein>
<feature type="domain" description="RDD" evidence="7">
    <location>
        <begin position="68"/>
        <end position="192"/>
    </location>
</feature>
<dbReference type="Pfam" id="PF14237">
    <property type="entry name" value="GYF_2"/>
    <property type="match status" value="1"/>
</dbReference>
<feature type="transmembrane region" description="Helical" evidence="6">
    <location>
        <begin position="157"/>
        <end position="177"/>
    </location>
</feature>
<dbReference type="OrthoDB" id="9793824at2"/>
<feature type="domain" description="GYF" evidence="8">
    <location>
        <begin position="9"/>
        <end position="51"/>
    </location>
</feature>
<organism evidence="9 10">
    <name type="scientific">Pedobacter cryophilus</name>
    <dbReference type="NCBI Taxonomy" id="2571271"/>
    <lineage>
        <taxon>Bacteria</taxon>
        <taxon>Pseudomonadati</taxon>
        <taxon>Bacteroidota</taxon>
        <taxon>Sphingobacteriia</taxon>
        <taxon>Sphingobacteriales</taxon>
        <taxon>Sphingobacteriaceae</taxon>
        <taxon>Pedobacter</taxon>
    </lineage>
</organism>
<evidence type="ECO:0000313" key="10">
    <source>
        <dbReference type="Proteomes" id="UP000308181"/>
    </source>
</evidence>
<evidence type="ECO:0000256" key="6">
    <source>
        <dbReference type="SAM" id="Phobius"/>
    </source>
</evidence>
<name>A0A4U1C1A4_9SPHI</name>
<dbReference type="InterPro" id="IPR010432">
    <property type="entry name" value="RDD"/>
</dbReference>
<dbReference type="Proteomes" id="UP000308181">
    <property type="component" value="Unassembled WGS sequence"/>
</dbReference>
<dbReference type="AlphaFoldDB" id="A0A4U1C1A4"/>
<dbReference type="InterPro" id="IPR051791">
    <property type="entry name" value="Pra-immunoreactive"/>
</dbReference>
<dbReference type="EMBL" id="SWBP01000002">
    <property type="protein sequence ID" value="TKB98744.1"/>
    <property type="molecule type" value="Genomic_DNA"/>
</dbReference>
<comment type="subcellular location">
    <subcellularLocation>
        <location evidence="1">Cell membrane</location>
        <topology evidence="1">Multi-pass membrane protein</topology>
    </subcellularLocation>
</comment>
<dbReference type="RefSeq" id="WP_136825558.1">
    <property type="nucleotide sequence ID" value="NZ_SWBP01000002.1"/>
</dbReference>
<keyword evidence="4 6" id="KW-1133">Transmembrane helix</keyword>
<gene>
    <name evidence="9" type="ORF">FA046_06400</name>
</gene>